<name>A0A0F9UEB6_9ZZZZ</name>
<dbReference type="Gene3D" id="3.30.420.240">
    <property type="match status" value="1"/>
</dbReference>
<keyword evidence="1" id="KW-1188">Viral release from host cell</keyword>
<organism evidence="3">
    <name type="scientific">marine sediment metagenome</name>
    <dbReference type="NCBI Taxonomy" id="412755"/>
    <lineage>
        <taxon>unclassified sequences</taxon>
        <taxon>metagenomes</taxon>
        <taxon>ecological metagenomes</taxon>
    </lineage>
</organism>
<feature type="domain" description="Terminase large subunit gp17-like C-terminal" evidence="2">
    <location>
        <begin position="299"/>
        <end position="440"/>
    </location>
</feature>
<dbReference type="AlphaFoldDB" id="A0A0F9UEB6"/>
<sequence>MAKVTLEDLAYALPGGFAKLATNNKWKYAPHLKLIEDKILQILEGKPIRLLVSLPPRHGKSHLLSTFVPPWYLGRFPDNRVLLVCYQAEFAKSWGRKSRNVFTEYSEQVFGVKVSDETAAADHWEVLKHLGGMETAGMGGAITGKGADLFIIDDPIKGRMEALNAKVMEEQWDWFGSDVYSRLEPQGSMIIIATRWSHEDLIGRLVKEMESGGEQWDIISLPSYAEKGDLLGRKEGEVLWPERWPKHLLEKKRHMTTEHWWNANHQQRPSPVGGYMIKEAWFRRYQSIPLNPEQTVLSFDTAQKEKDINDYTVIGTWYLFKDSYYLIDVVRERYNHPSLIIAANIALQKWKPHAVLIEDKGSGTSLIQHLDRTTTAPVIPIIPVGDKVIRMDAVTPIISAGNVFLPEKNLTGWLRDYEEELMAFPNSARKDQVDMTSQFLQWTLERLNRIEMF</sequence>
<evidence type="ECO:0000256" key="1">
    <source>
        <dbReference type="ARBA" id="ARBA00022612"/>
    </source>
</evidence>
<dbReference type="NCBIfam" id="TIGR01630">
    <property type="entry name" value="psiM2_ORF9"/>
    <property type="match status" value="1"/>
</dbReference>
<evidence type="ECO:0000313" key="3">
    <source>
        <dbReference type="EMBL" id="KKN90004.1"/>
    </source>
</evidence>
<protein>
    <recommendedName>
        <fullName evidence="2">Terminase large subunit gp17-like C-terminal domain-containing protein</fullName>
    </recommendedName>
</protein>
<dbReference type="EMBL" id="LAZR01000113">
    <property type="protein sequence ID" value="KKN90004.1"/>
    <property type="molecule type" value="Genomic_DNA"/>
</dbReference>
<dbReference type="InterPro" id="IPR035421">
    <property type="entry name" value="Terminase_6C"/>
</dbReference>
<accession>A0A0F9UEB6</accession>
<evidence type="ECO:0000259" key="2">
    <source>
        <dbReference type="Pfam" id="PF17289"/>
    </source>
</evidence>
<dbReference type="InterPro" id="IPR006517">
    <property type="entry name" value="Phage_terminase_lsu-like_C"/>
</dbReference>
<proteinExistence type="predicted"/>
<reference evidence="3" key="1">
    <citation type="journal article" date="2015" name="Nature">
        <title>Complex archaea that bridge the gap between prokaryotes and eukaryotes.</title>
        <authorList>
            <person name="Spang A."/>
            <person name="Saw J.H."/>
            <person name="Jorgensen S.L."/>
            <person name="Zaremba-Niedzwiedzka K."/>
            <person name="Martijn J."/>
            <person name="Lind A.E."/>
            <person name="van Eijk R."/>
            <person name="Schleper C."/>
            <person name="Guy L."/>
            <person name="Ettema T.J."/>
        </authorList>
    </citation>
    <scope>NUCLEOTIDE SEQUENCE</scope>
</reference>
<comment type="caution">
    <text evidence="3">The sequence shown here is derived from an EMBL/GenBank/DDBJ whole genome shotgun (WGS) entry which is preliminary data.</text>
</comment>
<dbReference type="Pfam" id="PF17289">
    <property type="entry name" value="Terminase_6C"/>
    <property type="match status" value="1"/>
</dbReference>
<dbReference type="Pfam" id="PF03237">
    <property type="entry name" value="Terminase_6N"/>
    <property type="match status" value="1"/>
</dbReference>
<gene>
    <name evidence="3" type="ORF">LCGC14_0231160</name>
</gene>